<keyword evidence="2" id="KW-1185">Reference proteome</keyword>
<name>A0A4Y2K5L8_ARAVE</name>
<dbReference type="EMBL" id="BGPR01004202">
    <property type="protein sequence ID" value="GBM97085.1"/>
    <property type="molecule type" value="Genomic_DNA"/>
</dbReference>
<comment type="caution">
    <text evidence="1">The sequence shown here is derived from an EMBL/GenBank/DDBJ whole genome shotgun (WGS) entry which is preliminary data.</text>
</comment>
<evidence type="ECO:0000313" key="2">
    <source>
        <dbReference type="Proteomes" id="UP000499080"/>
    </source>
</evidence>
<protein>
    <submittedName>
        <fullName evidence="1">Uncharacterized protein</fullName>
    </submittedName>
</protein>
<gene>
    <name evidence="1" type="ORF">AVEN_134371_1</name>
</gene>
<evidence type="ECO:0000313" key="1">
    <source>
        <dbReference type="EMBL" id="GBM97085.1"/>
    </source>
</evidence>
<dbReference type="OrthoDB" id="6760986at2759"/>
<accession>A0A4Y2K5L8</accession>
<organism evidence="1 2">
    <name type="scientific">Araneus ventricosus</name>
    <name type="common">Orbweaver spider</name>
    <name type="synonym">Epeira ventricosa</name>
    <dbReference type="NCBI Taxonomy" id="182803"/>
    <lineage>
        <taxon>Eukaryota</taxon>
        <taxon>Metazoa</taxon>
        <taxon>Ecdysozoa</taxon>
        <taxon>Arthropoda</taxon>
        <taxon>Chelicerata</taxon>
        <taxon>Arachnida</taxon>
        <taxon>Araneae</taxon>
        <taxon>Araneomorphae</taxon>
        <taxon>Entelegynae</taxon>
        <taxon>Araneoidea</taxon>
        <taxon>Araneidae</taxon>
        <taxon>Araneus</taxon>
    </lineage>
</organism>
<dbReference type="Proteomes" id="UP000499080">
    <property type="component" value="Unassembled WGS sequence"/>
</dbReference>
<sequence length="321" mass="36063">MSVATGVTGNVGKINCYDALNIGAIMMGEKVGDNFHDIKYSRGDRVLSLKIVNVHVTVHGVTVPVDPLLLFQRFSIIKTSDDDLRECLNFELAPYPVTLFDDTGMRKTKKSSLFDSFNPIDIHPDFEIANYVIDGGFLLHRVLWHQNDSFLKICNKYVSNVQNNYDQNCVIVFGGYSCNQINVKAMEELRRCSKAASTEILLDENMIATLDQEKFLTNAKNKQAENDADVLIAETALAISKTQDNSTVIVGVDIDLLVILIARTPPNLEIFLLKPGKGKMEQRSYSLRSLEGICKDNILFLHAFSGCEEHRLYSRKENHQP</sequence>
<dbReference type="AlphaFoldDB" id="A0A4Y2K5L8"/>
<proteinExistence type="predicted"/>
<reference evidence="1 2" key="1">
    <citation type="journal article" date="2019" name="Sci. Rep.">
        <title>Orb-weaving spider Araneus ventricosus genome elucidates the spidroin gene catalogue.</title>
        <authorList>
            <person name="Kono N."/>
            <person name="Nakamura H."/>
            <person name="Ohtoshi R."/>
            <person name="Moran D.A.P."/>
            <person name="Shinohara A."/>
            <person name="Yoshida Y."/>
            <person name="Fujiwara M."/>
            <person name="Mori M."/>
            <person name="Tomita M."/>
            <person name="Arakawa K."/>
        </authorList>
    </citation>
    <scope>NUCLEOTIDE SEQUENCE [LARGE SCALE GENOMIC DNA]</scope>
</reference>